<sequence length="191" mass="21339">MAQSSSPSPLTGVVAFYKLMNNKPSWFLGRVQAYDAAADKYVVEDVEDPTDTDEVTSNDIMQFPQKYEGFEVGEIVMSLWFDIASNLWMTELYPAVVISVIQPEDMDRHIAVLRFIGDLKLTYVPVERLIRIPTAHVAAIATNAINEANDEAIKMMEPVQKVPKAVTPEKVSPKVVPMPQMPQAVILWKTG</sequence>
<dbReference type="Proteomes" id="UP000717585">
    <property type="component" value="Unassembled WGS sequence"/>
</dbReference>
<reference evidence="2" key="1">
    <citation type="submission" date="2021-05" db="EMBL/GenBank/DDBJ databases">
        <title>A free-living protist that lacks canonical eukaryotic 1 DNA replication and segregation systems.</title>
        <authorList>
            <person name="Salas-Leiva D.E."/>
            <person name="Tromer E.C."/>
            <person name="Curtis B.A."/>
            <person name="Jerlstrom-Hultqvist J."/>
            <person name="Kolisko M."/>
            <person name="Yi Z."/>
            <person name="Salas-Leiva J.S."/>
            <person name="Gallot-Lavallee L."/>
            <person name="Kops G.J.P.L."/>
            <person name="Archibald J.M."/>
            <person name="Simpson A.G.B."/>
            <person name="Roger A.J."/>
        </authorList>
    </citation>
    <scope>NUCLEOTIDE SEQUENCE</scope>
    <source>
        <strain evidence="2">BICM</strain>
    </source>
</reference>
<accession>A0A8J6B309</accession>
<dbReference type="PROSITE" id="PS51518">
    <property type="entry name" value="SGF29_C"/>
    <property type="match status" value="1"/>
</dbReference>
<name>A0A8J6B309_9EUKA</name>
<dbReference type="AlphaFoldDB" id="A0A8J6B309"/>
<dbReference type="Pfam" id="PF07039">
    <property type="entry name" value="SGF29_Tudor"/>
    <property type="match status" value="1"/>
</dbReference>
<feature type="domain" description="SGF29 C-terminal" evidence="1">
    <location>
        <begin position="5"/>
        <end position="146"/>
    </location>
</feature>
<evidence type="ECO:0000313" key="3">
    <source>
        <dbReference type="Proteomes" id="UP000717585"/>
    </source>
</evidence>
<dbReference type="InterPro" id="IPR010750">
    <property type="entry name" value="SGF29_tudor-like_dom"/>
</dbReference>
<keyword evidence="3" id="KW-1185">Reference proteome</keyword>
<organism evidence="2 3">
    <name type="scientific">Carpediemonas membranifera</name>
    <dbReference type="NCBI Taxonomy" id="201153"/>
    <lineage>
        <taxon>Eukaryota</taxon>
        <taxon>Metamonada</taxon>
        <taxon>Carpediemonas-like organisms</taxon>
        <taxon>Carpediemonas</taxon>
    </lineage>
</organism>
<evidence type="ECO:0000313" key="2">
    <source>
        <dbReference type="EMBL" id="KAG9393199.1"/>
    </source>
</evidence>
<evidence type="ECO:0000259" key="1">
    <source>
        <dbReference type="PROSITE" id="PS51518"/>
    </source>
</evidence>
<dbReference type="EMBL" id="JAHDYR010000025">
    <property type="protein sequence ID" value="KAG9393199.1"/>
    <property type="molecule type" value="Genomic_DNA"/>
</dbReference>
<dbReference type="Gene3D" id="2.30.30.140">
    <property type="match status" value="1"/>
</dbReference>
<protein>
    <submittedName>
        <fullName evidence="2">SGF29 tudor-like domain</fullName>
    </submittedName>
</protein>
<comment type="caution">
    <text evidence="2">The sequence shown here is derived from an EMBL/GenBank/DDBJ whole genome shotgun (WGS) entry which is preliminary data.</text>
</comment>
<proteinExistence type="predicted"/>
<dbReference type="OrthoDB" id="10248436at2759"/>
<gene>
    <name evidence="2" type="ORF">J8273_3331</name>
</gene>